<protein>
    <submittedName>
        <fullName evidence="1">Uncharacterized protein</fullName>
    </submittedName>
</protein>
<evidence type="ECO:0000313" key="1">
    <source>
        <dbReference type="EMBL" id="KAI9917559.1"/>
    </source>
</evidence>
<reference evidence="1 2" key="1">
    <citation type="journal article" date="2022" name="bioRxiv">
        <title>The genome of the oomycete Peronosclerospora sorghi, a cosmopolitan pathogen of maize and sorghum, is inflated with dispersed pseudogenes.</title>
        <authorList>
            <person name="Fletcher K."/>
            <person name="Martin F."/>
            <person name="Isakeit T."/>
            <person name="Cavanaugh K."/>
            <person name="Magill C."/>
            <person name="Michelmore R."/>
        </authorList>
    </citation>
    <scope>NUCLEOTIDE SEQUENCE [LARGE SCALE GENOMIC DNA]</scope>
    <source>
        <strain evidence="1">P6</strain>
    </source>
</reference>
<sequence>MGCCLSREDDPFDSGREALLLKDREKMVDADPQKKDVANGNYKSTSAVAAAGDSTSVPTKPEPVKTDVECVDLLGVDDKSQTSLDGQISSPLKSSPNPEPAVQASNPVSELSHQMMPSPCETAYDTCPSKQLEPSQQKETKTSPRTSPKTSSEAGSNGFLMESAFSSASIKTQSAKSHNEKNDNDDESDNEVENEETTNKLVGPKSKKTTPTKKSKKKRKKGKK</sequence>
<comment type="caution">
    <text evidence="1">The sequence shown here is derived from an EMBL/GenBank/DDBJ whole genome shotgun (WGS) entry which is preliminary data.</text>
</comment>
<evidence type="ECO:0000313" key="2">
    <source>
        <dbReference type="Proteomes" id="UP001163321"/>
    </source>
</evidence>
<gene>
    <name evidence="1" type="ORF">PsorP6_013396</name>
</gene>
<dbReference type="Proteomes" id="UP001163321">
    <property type="component" value="Chromosome 13"/>
</dbReference>
<organism evidence="1 2">
    <name type="scientific">Peronosclerospora sorghi</name>
    <dbReference type="NCBI Taxonomy" id="230839"/>
    <lineage>
        <taxon>Eukaryota</taxon>
        <taxon>Sar</taxon>
        <taxon>Stramenopiles</taxon>
        <taxon>Oomycota</taxon>
        <taxon>Peronosporomycetes</taxon>
        <taxon>Peronosporales</taxon>
        <taxon>Peronosporaceae</taxon>
        <taxon>Peronosclerospora</taxon>
    </lineage>
</organism>
<name>A0ACC0WFG5_9STRA</name>
<dbReference type="EMBL" id="CM047592">
    <property type="protein sequence ID" value="KAI9917559.1"/>
    <property type="molecule type" value="Genomic_DNA"/>
</dbReference>
<keyword evidence="2" id="KW-1185">Reference proteome</keyword>
<accession>A0ACC0WFG5</accession>
<proteinExistence type="predicted"/>